<keyword evidence="4" id="KW-0349">Heme</keyword>
<dbReference type="GO" id="GO:0004601">
    <property type="term" value="F:peroxidase activity"/>
    <property type="evidence" value="ECO:0007669"/>
    <property type="project" value="InterPro"/>
</dbReference>
<organism evidence="6 7">
    <name type="scientific">Tieghemostelium lacteum</name>
    <name type="common">Slime mold</name>
    <name type="synonym">Dictyostelium lacteum</name>
    <dbReference type="NCBI Taxonomy" id="361077"/>
    <lineage>
        <taxon>Eukaryota</taxon>
        <taxon>Amoebozoa</taxon>
        <taxon>Evosea</taxon>
        <taxon>Eumycetozoa</taxon>
        <taxon>Dictyostelia</taxon>
        <taxon>Dictyosteliales</taxon>
        <taxon>Raperosteliaceae</taxon>
        <taxon>Tieghemostelium</taxon>
    </lineage>
</organism>
<gene>
    <name evidence="6" type="ORF">DLAC_11227</name>
</gene>
<dbReference type="PROSITE" id="PS50292">
    <property type="entry name" value="PEROXIDASE_3"/>
    <property type="match status" value="1"/>
</dbReference>
<evidence type="ECO:0000256" key="2">
    <source>
        <dbReference type="ARBA" id="ARBA00022525"/>
    </source>
</evidence>
<dbReference type="Gene3D" id="1.10.640.10">
    <property type="entry name" value="Haem peroxidase domain superfamily, animal type"/>
    <property type="match status" value="1"/>
</dbReference>
<dbReference type="OMA" id="SCNHLER"/>
<proteinExistence type="predicted"/>
<dbReference type="InterPro" id="IPR037120">
    <property type="entry name" value="Haem_peroxidase_sf_animal"/>
</dbReference>
<dbReference type="InterPro" id="IPR019791">
    <property type="entry name" value="Haem_peroxidase_animal"/>
</dbReference>
<keyword evidence="4" id="KW-0408">Iron</keyword>
<dbReference type="OrthoDB" id="823504at2759"/>
<protein>
    <submittedName>
        <fullName evidence="6">Peroxinectin</fullName>
    </submittedName>
</protein>
<keyword evidence="5" id="KW-0732">Signal</keyword>
<dbReference type="GO" id="GO:0020037">
    <property type="term" value="F:heme binding"/>
    <property type="evidence" value="ECO:0007669"/>
    <property type="project" value="InterPro"/>
</dbReference>
<dbReference type="InParanoid" id="A0A151Z3I6"/>
<feature type="signal peptide" evidence="5">
    <location>
        <begin position="1"/>
        <end position="21"/>
    </location>
</feature>
<comment type="subcellular location">
    <subcellularLocation>
        <location evidence="1">Secreted</location>
    </subcellularLocation>
</comment>
<evidence type="ECO:0000256" key="5">
    <source>
        <dbReference type="SAM" id="SignalP"/>
    </source>
</evidence>
<evidence type="ECO:0000313" key="7">
    <source>
        <dbReference type="Proteomes" id="UP000076078"/>
    </source>
</evidence>
<keyword evidence="2" id="KW-0964">Secreted</keyword>
<name>A0A151Z3I6_TIELA</name>
<dbReference type="Proteomes" id="UP000076078">
    <property type="component" value="Unassembled WGS sequence"/>
</dbReference>
<dbReference type="EMBL" id="LODT01000051">
    <property type="protein sequence ID" value="KYQ88509.1"/>
    <property type="molecule type" value="Genomic_DNA"/>
</dbReference>
<dbReference type="PRINTS" id="PR00457">
    <property type="entry name" value="ANPEROXIDASE"/>
</dbReference>
<keyword evidence="4" id="KW-0479">Metal-binding</keyword>
<accession>A0A151Z3I6</accession>
<dbReference type="GO" id="GO:0005576">
    <property type="term" value="C:extracellular region"/>
    <property type="evidence" value="ECO:0007669"/>
    <property type="project" value="UniProtKB-SubCell"/>
</dbReference>
<keyword evidence="7" id="KW-1185">Reference proteome</keyword>
<dbReference type="Pfam" id="PF03098">
    <property type="entry name" value="An_peroxidase"/>
    <property type="match status" value="1"/>
</dbReference>
<dbReference type="GO" id="GO:0006979">
    <property type="term" value="P:response to oxidative stress"/>
    <property type="evidence" value="ECO:0007669"/>
    <property type="project" value="InterPro"/>
</dbReference>
<dbReference type="SUPFAM" id="SSF48113">
    <property type="entry name" value="Heme-dependent peroxidases"/>
    <property type="match status" value="1"/>
</dbReference>
<dbReference type="PANTHER" id="PTHR11475">
    <property type="entry name" value="OXIDASE/PEROXIDASE"/>
    <property type="match status" value="1"/>
</dbReference>
<evidence type="ECO:0000256" key="4">
    <source>
        <dbReference type="PIRSR" id="PIRSR619791-2"/>
    </source>
</evidence>
<dbReference type="InterPro" id="IPR010255">
    <property type="entry name" value="Haem_peroxidase_sf"/>
</dbReference>
<sequence>MKSIFYKILLILLVTLQFSYGIEWRSFNGEGNNLVNPKYGVLGIPYQRLAKQRWPMSPNTTTGGGQDLPNVRMISNNLCQQNQTFPSSRRIAYVFNLFGQFITHSMTQNSNNQQQRYGIKIPKCDTSFDPNCTGNVTMGFSRSKIVEVDCSISDKYIREQDGKCYEHVNTLSSYIDGNVVYGSSKNTSDKLRLFECGLMNSSSTQFGEFPPKGISGVIMFNDAKIVPDSELFSCGESRANENIGLTSLHTLFLREHNRQARIFKWKNPDWSDEDLFQHSRSCVIGQIQKILNEEYLPILLGRSWGGYTGYSCNVDSSLYTEFNTAAFRFPHSEVPDHLSYLDENGTEIDRISVRNMFTNPPALVKYGVEAVYRGIIYAIEEEIDTHIVSDIRNFLFGKPGQGGLDLFALDLNRNRENAIASYNAMRRELGLRPARQWSDISSKEEVQKKLSSIYSDINQVEVLIGAMSEDKYRDSLLGETFYNIVYQQFYRTKKGDRFWYEVPQMRELNEKCELTTFSKLFKRNTHNIGPLPKKVFVVPKKTPREKLKKSNETYDFTQTDVEDSDYSEYDI</sequence>
<evidence type="ECO:0000256" key="3">
    <source>
        <dbReference type="ARBA" id="ARBA00023180"/>
    </source>
</evidence>
<dbReference type="GO" id="GO:0046872">
    <property type="term" value="F:metal ion binding"/>
    <property type="evidence" value="ECO:0007669"/>
    <property type="project" value="UniProtKB-KW"/>
</dbReference>
<evidence type="ECO:0000313" key="6">
    <source>
        <dbReference type="EMBL" id="KYQ88509.1"/>
    </source>
</evidence>
<feature type="binding site" description="axial binding residue" evidence="4">
    <location>
        <position position="331"/>
    </location>
    <ligand>
        <name>heme b</name>
        <dbReference type="ChEBI" id="CHEBI:60344"/>
    </ligand>
    <ligandPart>
        <name>Fe</name>
        <dbReference type="ChEBI" id="CHEBI:18248"/>
    </ligandPart>
</feature>
<dbReference type="AlphaFoldDB" id="A0A151Z3I6"/>
<comment type="caution">
    <text evidence="6">The sequence shown here is derived from an EMBL/GenBank/DDBJ whole genome shotgun (WGS) entry which is preliminary data.</text>
</comment>
<dbReference type="STRING" id="361077.A0A151Z3I6"/>
<evidence type="ECO:0000256" key="1">
    <source>
        <dbReference type="ARBA" id="ARBA00004613"/>
    </source>
</evidence>
<keyword evidence="3" id="KW-0325">Glycoprotein</keyword>
<reference evidence="6 7" key="1">
    <citation type="submission" date="2015-12" db="EMBL/GenBank/DDBJ databases">
        <title>Dictyostelia acquired genes for synthesis and detection of signals that induce cell-type specialization by lateral gene transfer from prokaryotes.</title>
        <authorList>
            <person name="Gloeckner G."/>
            <person name="Schaap P."/>
        </authorList>
    </citation>
    <scope>NUCLEOTIDE SEQUENCE [LARGE SCALE GENOMIC DNA]</scope>
    <source>
        <strain evidence="6 7">TK</strain>
    </source>
</reference>
<dbReference type="PANTHER" id="PTHR11475:SF4">
    <property type="entry name" value="CHORION PEROXIDASE"/>
    <property type="match status" value="1"/>
</dbReference>
<feature type="chain" id="PRO_5007592781" evidence="5">
    <location>
        <begin position="22"/>
        <end position="571"/>
    </location>
</feature>